<protein>
    <submittedName>
        <fullName evidence="1">Uncharacterized protein</fullName>
    </submittedName>
</protein>
<comment type="caution">
    <text evidence="1">The sequence shown here is derived from an EMBL/GenBank/DDBJ whole genome shotgun (WGS) entry which is preliminary data.</text>
</comment>
<dbReference type="AlphaFoldDB" id="A0AB36TCC7"/>
<accession>A0AB36TCC7</accession>
<organism evidence="1 2">
    <name type="scientific">Acetivibrio thermocellus AD2</name>
    <dbReference type="NCBI Taxonomy" id="1138384"/>
    <lineage>
        <taxon>Bacteria</taxon>
        <taxon>Bacillati</taxon>
        <taxon>Bacillota</taxon>
        <taxon>Clostridia</taxon>
        <taxon>Eubacteriales</taxon>
        <taxon>Oscillospiraceae</taxon>
        <taxon>Acetivibrio</taxon>
    </lineage>
</organism>
<dbReference type="Proteomes" id="UP000223596">
    <property type="component" value="Unassembled WGS sequence"/>
</dbReference>
<proteinExistence type="predicted"/>
<name>A0AB36TCC7_ACETH</name>
<evidence type="ECO:0000313" key="1">
    <source>
        <dbReference type="EMBL" id="PFH01639.1"/>
    </source>
</evidence>
<dbReference type="EMBL" id="PDBW01000001">
    <property type="protein sequence ID" value="PFH01639.1"/>
    <property type="molecule type" value="Genomic_DNA"/>
</dbReference>
<sequence>MKRCSNCNLEYMDESNVCSVCGGDLKRRIHKYLIRLYVKRIRHLKLF</sequence>
<gene>
    <name evidence="1" type="ORF">M972_11378</name>
</gene>
<evidence type="ECO:0000313" key="2">
    <source>
        <dbReference type="Proteomes" id="UP000223596"/>
    </source>
</evidence>
<reference evidence="1 2" key="1">
    <citation type="submission" date="2017-09" db="EMBL/GenBank/DDBJ databases">
        <title>Evaluation of Pacific Biosciences Sequencing Technology to Finishing C. thermocellum Genome Sequences.</title>
        <authorList>
            <person name="Brown S."/>
        </authorList>
    </citation>
    <scope>NUCLEOTIDE SEQUENCE [LARGE SCALE GENOMIC DNA]</scope>
    <source>
        <strain evidence="1 2">AD2</strain>
    </source>
</reference>